<evidence type="ECO:0000313" key="2">
    <source>
        <dbReference type="Proteomes" id="UP001164539"/>
    </source>
</evidence>
<dbReference type="EMBL" id="CM051405">
    <property type="protein sequence ID" value="KAJ4704826.1"/>
    <property type="molecule type" value="Genomic_DNA"/>
</dbReference>
<gene>
    <name evidence="1" type="ORF">OWV82_021680</name>
</gene>
<protein>
    <submittedName>
        <fullName evidence="1">AP2-like ethylene-responsive transcription factor</fullName>
    </submittedName>
</protein>
<proteinExistence type="predicted"/>
<name>A0ACC1X028_MELAZ</name>
<comment type="caution">
    <text evidence="1">The sequence shown here is derived from an EMBL/GenBank/DDBJ whole genome shotgun (WGS) entry which is preliminary data.</text>
</comment>
<dbReference type="Proteomes" id="UP001164539">
    <property type="component" value="Chromosome 12"/>
</dbReference>
<evidence type="ECO:0000313" key="1">
    <source>
        <dbReference type="EMBL" id="KAJ4704826.1"/>
    </source>
</evidence>
<sequence length="233" mass="26056">MLDLTLSLSIGDSRKLPRHPSAGSSGHSAPSSSVTPPSYIFSMLKEFDDKSKQPLDEMSEIENVRGKTIQFFPINTETGNNGRGGCLVSQRNEGLDLNLNCMAAEDCGPANQKIEPQIQQYRPPVKKNRRGPRTTSSQYRGVTFYRRTGRWESHIWDCGTGRQVYLGGFDTAPAAARAYDLAAIRFRGAEAYLNFDLANYREDVKYMNSLTKDEFVMYLRSRIPATLDGKVAL</sequence>
<organism evidence="1 2">
    <name type="scientific">Melia azedarach</name>
    <name type="common">Chinaberry tree</name>
    <dbReference type="NCBI Taxonomy" id="155640"/>
    <lineage>
        <taxon>Eukaryota</taxon>
        <taxon>Viridiplantae</taxon>
        <taxon>Streptophyta</taxon>
        <taxon>Embryophyta</taxon>
        <taxon>Tracheophyta</taxon>
        <taxon>Spermatophyta</taxon>
        <taxon>Magnoliopsida</taxon>
        <taxon>eudicotyledons</taxon>
        <taxon>Gunneridae</taxon>
        <taxon>Pentapetalae</taxon>
        <taxon>rosids</taxon>
        <taxon>malvids</taxon>
        <taxon>Sapindales</taxon>
        <taxon>Meliaceae</taxon>
        <taxon>Melia</taxon>
    </lineage>
</organism>
<keyword evidence="2" id="KW-1185">Reference proteome</keyword>
<accession>A0ACC1X028</accession>
<reference evidence="1 2" key="1">
    <citation type="journal article" date="2023" name="Science">
        <title>Complex scaffold remodeling in plant triterpene biosynthesis.</title>
        <authorList>
            <person name="De La Pena R."/>
            <person name="Hodgson H."/>
            <person name="Liu J.C."/>
            <person name="Stephenson M.J."/>
            <person name="Martin A.C."/>
            <person name="Owen C."/>
            <person name="Harkess A."/>
            <person name="Leebens-Mack J."/>
            <person name="Jimenez L.E."/>
            <person name="Osbourn A."/>
            <person name="Sattely E.S."/>
        </authorList>
    </citation>
    <scope>NUCLEOTIDE SEQUENCE [LARGE SCALE GENOMIC DNA]</scope>
    <source>
        <strain evidence="2">cv. JPN11</strain>
        <tissue evidence="1">Leaf</tissue>
    </source>
</reference>